<feature type="domain" description="DUF2007" evidence="1">
    <location>
        <begin position="11"/>
        <end position="62"/>
    </location>
</feature>
<organism evidence="2 3">
    <name type="scientific">Sphingomonas canadensis</name>
    <dbReference type="NCBI Taxonomy" id="1219257"/>
    <lineage>
        <taxon>Bacteria</taxon>
        <taxon>Pseudomonadati</taxon>
        <taxon>Pseudomonadota</taxon>
        <taxon>Alphaproteobacteria</taxon>
        <taxon>Sphingomonadales</taxon>
        <taxon>Sphingomonadaceae</taxon>
        <taxon>Sphingomonas</taxon>
    </lineage>
</organism>
<dbReference type="RefSeq" id="WP_264942604.1">
    <property type="nucleotide sequence ID" value="NZ_JAPDRA010000001.1"/>
</dbReference>
<dbReference type="Gene3D" id="3.30.70.790">
    <property type="entry name" value="UreE, C-terminal domain"/>
    <property type="match status" value="1"/>
</dbReference>
<accession>A0ABW3H152</accession>
<name>A0ABW3H152_9SPHN</name>
<evidence type="ECO:0000313" key="3">
    <source>
        <dbReference type="Proteomes" id="UP001596977"/>
    </source>
</evidence>
<comment type="caution">
    <text evidence="2">The sequence shown here is derived from an EMBL/GenBank/DDBJ whole genome shotgun (WGS) entry which is preliminary data.</text>
</comment>
<evidence type="ECO:0000313" key="2">
    <source>
        <dbReference type="EMBL" id="MFD0945139.1"/>
    </source>
</evidence>
<dbReference type="SUPFAM" id="SSF54913">
    <property type="entry name" value="GlnB-like"/>
    <property type="match status" value="1"/>
</dbReference>
<keyword evidence="3" id="KW-1185">Reference proteome</keyword>
<proteinExistence type="predicted"/>
<dbReference type="InterPro" id="IPR011322">
    <property type="entry name" value="N-reg_PII-like_a/b"/>
</dbReference>
<dbReference type="EMBL" id="JBHTJG010000001">
    <property type="protein sequence ID" value="MFD0945139.1"/>
    <property type="molecule type" value="Genomic_DNA"/>
</dbReference>
<dbReference type="InterPro" id="IPR018551">
    <property type="entry name" value="DUF2007"/>
</dbReference>
<dbReference type="Proteomes" id="UP001596977">
    <property type="component" value="Unassembled WGS sequence"/>
</dbReference>
<sequence length="67" mass="7233">MALVELGRFPPPEAHMLVGRLEAEGIMAFAFDAGTSVLEGSLGFFIPTRVMVDDEDYEAACAVRDSI</sequence>
<reference evidence="3" key="1">
    <citation type="journal article" date="2019" name="Int. J. Syst. Evol. Microbiol.">
        <title>The Global Catalogue of Microorganisms (GCM) 10K type strain sequencing project: providing services to taxonomists for standard genome sequencing and annotation.</title>
        <authorList>
            <consortium name="The Broad Institute Genomics Platform"/>
            <consortium name="The Broad Institute Genome Sequencing Center for Infectious Disease"/>
            <person name="Wu L."/>
            <person name="Ma J."/>
        </authorList>
    </citation>
    <scope>NUCLEOTIDE SEQUENCE [LARGE SCALE GENOMIC DNA]</scope>
    <source>
        <strain evidence="3">CCUG 62982</strain>
    </source>
</reference>
<dbReference type="Pfam" id="PF09413">
    <property type="entry name" value="DUF2007"/>
    <property type="match status" value="1"/>
</dbReference>
<gene>
    <name evidence="2" type="ORF">ACFQ1E_02180</name>
</gene>
<evidence type="ECO:0000259" key="1">
    <source>
        <dbReference type="Pfam" id="PF09413"/>
    </source>
</evidence>
<protein>
    <submittedName>
        <fullName evidence="2">DUF2007 domain-containing protein</fullName>
    </submittedName>
</protein>